<feature type="non-terminal residue" evidence="3">
    <location>
        <position position="1"/>
    </location>
</feature>
<keyword evidence="4" id="KW-1185">Reference proteome</keyword>
<feature type="compositionally biased region" description="Low complexity" evidence="1">
    <location>
        <begin position="629"/>
        <end position="638"/>
    </location>
</feature>
<dbReference type="EMBL" id="CAJNJA010006410">
    <property type="protein sequence ID" value="CAE7209933.1"/>
    <property type="molecule type" value="Genomic_DNA"/>
</dbReference>
<evidence type="ECO:0008006" key="5">
    <source>
        <dbReference type="Google" id="ProtNLM"/>
    </source>
</evidence>
<feature type="compositionally biased region" description="Low complexity" evidence="1">
    <location>
        <begin position="444"/>
        <end position="458"/>
    </location>
</feature>
<gene>
    <name evidence="3" type="ORF">SNEC2469_LOCUS2062</name>
</gene>
<feature type="region of interest" description="Disordered" evidence="1">
    <location>
        <begin position="618"/>
        <end position="638"/>
    </location>
</feature>
<reference evidence="3" key="1">
    <citation type="submission" date="2021-02" db="EMBL/GenBank/DDBJ databases">
        <authorList>
            <person name="Dougan E. K."/>
            <person name="Rhodes N."/>
            <person name="Thang M."/>
            <person name="Chan C."/>
        </authorList>
    </citation>
    <scope>NUCLEOTIDE SEQUENCE</scope>
</reference>
<feature type="region of interest" description="Disordered" evidence="1">
    <location>
        <begin position="28"/>
        <end position="83"/>
    </location>
</feature>
<keyword evidence="2" id="KW-0732">Signal</keyword>
<dbReference type="Proteomes" id="UP000601435">
    <property type="component" value="Unassembled WGS sequence"/>
</dbReference>
<accession>A0A812JL04</accession>
<feature type="region of interest" description="Disordered" evidence="1">
    <location>
        <begin position="431"/>
        <end position="458"/>
    </location>
</feature>
<proteinExistence type="predicted"/>
<dbReference type="PANTHER" id="PTHR33050">
    <property type="entry name" value="REVERSE TRANSCRIPTASE DOMAIN-CONTAINING PROTEIN"/>
    <property type="match status" value="1"/>
</dbReference>
<evidence type="ECO:0000313" key="3">
    <source>
        <dbReference type="EMBL" id="CAE7209933.1"/>
    </source>
</evidence>
<feature type="compositionally biased region" description="Low complexity" evidence="1">
    <location>
        <begin position="53"/>
        <end position="72"/>
    </location>
</feature>
<dbReference type="InterPro" id="IPR043502">
    <property type="entry name" value="DNA/RNA_pol_sf"/>
</dbReference>
<name>A0A812JL04_9DINO</name>
<organism evidence="3 4">
    <name type="scientific">Symbiodinium necroappetens</name>
    <dbReference type="NCBI Taxonomy" id="1628268"/>
    <lineage>
        <taxon>Eukaryota</taxon>
        <taxon>Sar</taxon>
        <taxon>Alveolata</taxon>
        <taxon>Dinophyceae</taxon>
        <taxon>Suessiales</taxon>
        <taxon>Symbiodiniaceae</taxon>
        <taxon>Symbiodinium</taxon>
    </lineage>
</organism>
<dbReference type="PANTHER" id="PTHR33050:SF7">
    <property type="entry name" value="RIBONUCLEASE H"/>
    <property type="match status" value="1"/>
</dbReference>
<feature type="chain" id="PRO_5032595382" description="Reverse transcriptase domain-containing protein" evidence="2">
    <location>
        <begin position="25"/>
        <end position="827"/>
    </location>
</feature>
<feature type="signal peptide" evidence="2">
    <location>
        <begin position="1"/>
        <end position="24"/>
    </location>
</feature>
<feature type="non-terminal residue" evidence="3">
    <location>
        <position position="827"/>
    </location>
</feature>
<sequence>RSALQCFWMLPANIAVAIYMMTGAADIPSTSRTSAASGEESVAAPAPGPGPLLSPTSDSGETTEPAMEEPSATTPPPAETAPAAPEVVAADGESGSASGSRSPEAWGEILAFLDRPQQARQSALASLPTSDLIRLTMARGLVEPLPDFPVTFPSSGTGRLCRDLGRRAGWRCQHHTGLAHLAMFHRVQDGEQPLADIRKRQPVQELTVNQHGGHGNRGKLPVSRPLTPGTRLGRVPAAYPKHRPVTVKRTISAATGQRAKQLVRVQKMASAGRSQTVAPATSKDLDLMADGSVCMATWTTLLRAFQRKPKADTEADGGGAADLGASAGVGDGADGATGFSEALTAGLGVKTRHLKLPSSVASRLPGMSVRPRLDDPAALVAMLDQLSASPAVRTALSGKGFASLGSLAFAVSDPSDADEVRLFVRSTLSLPDTDASSAAPPKPALGSGAQPSAPAPSASATKIAVPDLLHLCKTFLAKYPGELLTPDSAPSVDFLSLLKNHHDAQQSLWIPWRLRTSESDATRWEEARRPRNDRQLLRSLLDADAEPASASVNLNTQGPSDPVLRRSMSLFATALAMLDQKSVWASVSELIRDHGWSLSDSLNEVAFCRGEMANLLQARPRPPKPLTGPPGTVTGSPGKGDSLERLVALVLDVAKAHRRILIRKQDRGLLCFRHKNAIYQCTTLNFGARVSSFFWARAAGLLVRLVHKLIRVRHSAKIYIDDLLCLLDSVPLSWHKCPLSPRVVWIGWEIDLAIFTVRLDPQKFQRLCALLRQALSSRRCSTHLLERITGKLLWLSSLFKTFRPSLAPLYADRHAFLPTIWLPWIRN</sequence>
<comment type="caution">
    <text evidence="3">The sequence shown here is derived from an EMBL/GenBank/DDBJ whole genome shotgun (WGS) entry which is preliminary data.</text>
</comment>
<dbReference type="SUPFAM" id="SSF56672">
    <property type="entry name" value="DNA/RNA polymerases"/>
    <property type="match status" value="1"/>
</dbReference>
<dbReference type="InterPro" id="IPR052055">
    <property type="entry name" value="Hepadnavirus_pol/RT"/>
</dbReference>
<evidence type="ECO:0000256" key="2">
    <source>
        <dbReference type="SAM" id="SignalP"/>
    </source>
</evidence>
<protein>
    <recommendedName>
        <fullName evidence="5">Reverse transcriptase domain-containing protein</fullName>
    </recommendedName>
</protein>
<dbReference type="AlphaFoldDB" id="A0A812JL04"/>
<feature type="region of interest" description="Disordered" evidence="1">
    <location>
        <begin position="208"/>
        <end position="236"/>
    </location>
</feature>
<evidence type="ECO:0000313" key="4">
    <source>
        <dbReference type="Proteomes" id="UP000601435"/>
    </source>
</evidence>
<evidence type="ECO:0000256" key="1">
    <source>
        <dbReference type="SAM" id="MobiDB-lite"/>
    </source>
</evidence>